<dbReference type="InterPro" id="IPR029057">
    <property type="entry name" value="PRTase-like"/>
</dbReference>
<dbReference type="GO" id="GO:0004845">
    <property type="term" value="F:uracil phosphoribosyltransferase activity"/>
    <property type="evidence" value="ECO:0007669"/>
    <property type="project" value="UniProtKB-EC"/>
</dbReference>
<dbReference type="Pfam" id="PF14681">
    <property type="entry name" value="UPRTase"/>
    <property type="match status" value="1"/>
</dbReference>
<gene>
    <name evidence="2" type="ORF">ENP55_04055</name>
</gene>
<dbReference type="InterPro" id="IPR000836">
    <property type="entry name" value="PRTase_dom"/>
</dbReference>
<dbReference type="NCBIfam" id="NF001097">
    <property type="entry name" value="PRK00129.1"/>
    <property type="match status" value="1"/>
</dbReference>
<dbReference type="EC" id="2.4.2.9" evidence="2"/>
<accession>A0A7C2BKX8</accession>
<dbReference type="AlphaFoldDB" id="A0A7C2BKX8"/>
<organism evidence="2">
    <name type="scientific">Thermosphaera aggregans</name>
    <dbReference type="NCBI Taxonomy" id="54254"/>
    <lineage>
        <taxon>Archaea</taxon>
        <taxon>Thermoproteota</taxon>
        <taxon>Thermoprotei</taxon>
        <taxon>Desulfurococcales</taxon>
        <taxon>Desulfurococcaceae</taxon>
        <taxon>Thermosphaera</taxon>
    </lineage>
</organism>
<keyword evidence="2" id="KW-0328">Glycosyltransferase</keyword>
<dbReference type="EMBL" id="DSJT01000023">
    <property type="protein sequence ID" value="HEF87457.1"/>
    <property type="molecule type" value="Genomic_DNA"/>
</dbReference>
<evidence type="ECO:0000313" key="2">
    <source>
        <dbReference type="EMBL" id="HEF87457.1"/>
    </source>
</evidence>
<comment type="caution">
    <text evidence="2">The sequence shown here is derived from an EMBL/GenBank/DDBJ whole genome shotgun (WGS) entry which is preliminary data.</text>
</comment>
<evidence type="ECO:0000259" key="1">
    <source>
        <dbReference type="Pfam" id="PF14681"/>
    </source>
</evidence>
<dbReference type="Gene3D" id="3.40.50.2020">
    <property type="match status" value="1"/>
</dbReference>
<dbReference type="SUPFAM" id="SSF53271">
    <property type="entry name" value="PRTase-like"/>
    <property type="match status" value="1"/>
</dbReference>
<reference evidence="2" key="1">
    <citation type="journal article" date="2020" name="mSystems">
        <title>Genome- and Community-Level Interaction Insights into Carbon Utilization and Element Cycling Functions of Hydrothermarchaeota in Hydrothermal Sediment.</title>
        <authorList>
            <person name="Zhou Z."/>
            <person name="Liu Y."/>
            <person name="Xu W."/>
            <person name="Pan J."/>
            <person name="Luo Z.H."/>
            <person name="Li M."/>
        </authorList>
    </citation>
    <scope>NUCLEOTIDE SEQUENCE [LARGE SCALE GENOMIC DNA]</scope>
    <source>
        <strain evidence="2">SpSt-23</strain>
    </source>
</reference>
<name>A0A7C2BKX8_9CREN</name>
<dbReference type="CDD" id="cd06223">
    <property type="entry name" value="PRTases_typeI"/>
    <property type="match status" value="1"/>
</dbReference>
<keyword evidence="2" id="KW-0808">Transferase</keyword>
<sequence>MLGITNLILGEFLGENLIVIDNPLAKYYLTVLRRRETKPAVYRDYVKKIGYIIGYEVSRLLKWKPVFVETSISKTEGVVPAKQVYIIGVLGASIPLMHGIWEALPWAGLGIVAARRFKVENRVLVRLYYDRVPPDLSEYTAIAVDPTLATGNTMIKVLEKLNELRCRDYLVATIIASKTGLENLWKRFPNVRVITLSVDPVLNQDYFIVPGIGDAGDRSLSSDEF</sequence>
<feature type="domain" description="Phosphoribosyltransferase" evidence="1">
    <location>
        <begin position="19"/>
        <end position="218"/>
    </location>
</feature>
<protein>
    <submittedName>
        <fullName evidence="2">Uracil phosphoribosyltransferase</fullName>
        <ecNumber evidence="2">2.4.2.9</ecNumber>
    </submittedName>
</protein>
<proteinExistence type="predicted"/>